<evidence type="ECO:0000259" key="2">
    <source>
        <dbReference type="Pfam" id="PF13340"/>
    </source>
</evidence>
<accession>A0A2S7EV25</accession>
<keyword evidence="4" id="KW-1185">Reference proteome</keyword>
<proteinExistence type="predicted"/>
<dbReference type="Proteomes" id="UP000238261">
    <property type="component" value="Unassembled WGS sequence"/>
</dbReference>
<dbReference type="EMBL" id="MDEG01000011">
    <property type="protein sequence ID" value="PPU96987.1"/>
    <property type="molecule type" value="Genomic_DNA"/>
</dbReference>
<evidence type="ECO:0000313" key="4">
    <source>
        <dbReference type="Proteomes" id="UP000238261"/>
    </source>
</evidence>
<organism evidence="3 4">
    <name type="scientific">Xanthomonas hyacinthi</name>
    <dbReference type="NCBI Taxonomy" id="56455"/>
    <lineage>
        <taxon>Bacteria</taxon>
        <taxon>Pseudomonadati</taxon>
        <taxon>Pseudomonadota</taxon>
        <taxon>Gammaproteobacteria</taxon>
        <taxon>Lysobacterales</taxon>
        <taxon>Lysobacteraceae</taxon>
        <taxon>Xanthomonas</taxon>
    </lineage>
</organism>
<dbReference type="Pfam" id="PF13340">
    <property type="entry name" value="DUF4096"/>
    <property type="match status" value="1"/>
</dbReference>
<evidence type="ECO:0000256" key="1">
    <source>
        <dbReference type="SAM" id="MobiDB-lite"/>
    </source>
</evidence>
<evidence type="ECO:0000313" key="3">
    <source>
        <dbReference type="EMBL" id="PPU96987.1"/>
    </source>
</evidence>
<comment type="caution">
    <text evidence="3">The sequence shown here is derived from an EMBL/GenBank/DDBJ whole genome shotgun (WGS) entry which is preliminary data.</text>
</comment>
<feature type="domain" description="Insertion element IS402-like" evidence="2">
    <location>
        <begin position="104"/>
        <end position="143"/>
    </location>
</feature>
<feature type="compositionally biased region" description="Basic residues" evidence="1">
    <location>
        <begin position="1"/>
        <end position="12"/>
    </location>
</feature>
<feature type="region of interest" description="Disordered" evidence="1">
    <location>
        <begin position="1"/>
        <end position="22"/>
    </location>
</feature>
<protein>
    <recommendedName>
        <fullName evidence="2">Insertion element IS402-like domain-containing protein</fullName>
    </recommendedName>
</protein>
<sequence>MPNRHCPHRPCPRRSPASTHPRWTLPSFPRGWERSSVIHPPGWSPPARPGLRRAPWRLCGCCTLPGRARRHAPATCVVDDSSESGRSWNRWNRRARAPSDSCGLDEVQCAVLYLLRTGCRWRVLPGGFPKWRTVRSDCANWSDLAAEGVRLRERALKRSGWRDRKQTGA</sequence>
<dbReference type="InterPro" id="IPR025161">
    <property type="entry name" value="IS402-like_dom"/>
</dbReference>
<name>A0A2S7EV25_9XANT</name>
<gene>
    <name evidence="3" type="ORF">XhyaCFBP1156_13275</name>
</gene>
<reference evidence="4" key="1">
    <citation type="submission" date="2016-08" db="EMBL/GenBank/DDBJ databases">
        <authorList>
            <person name="Merda D."/>
            <person name="Briand M."/>
            <person name="Taghouti G."/>
            <person name="Carrere S."/>
            <person name="Gouzy J."/>
            <person name="Portier P."/>
            <person name="Jacques M.-A."/>
            <person name="Fischer-Le Saux M."/>
        </authorList>
    </citation>
    <scope>NUCLEOTIDE SEQUENCE [LARGE SCALE GENOMIC DNA]</scope>
    <source>
        <strain evidence="4">CFBP1156</strain>
    </source>
</reference>
<dbReference type="AlphaFoldDB" id="A0A2S7EV25"/>